<feature type="domain" description="NADPH-dependent FMN reductase-like" evidence="6">
    <location>
        <begin position="1"/>
        <end position="120"/>
    </location>
</feature>
<reference evidence="7 8" key="1">
    <citation type="submission" date="2017-03" db="EMBL/GenBank/DDBJ databases">
        <title>Genome sequence of Methanobrevibacter wosei.</title>
        <authorList>
            <person name="Poehlein A."/>
            <person name="Seedorf H."/>
            <person name="Daniel R."/>
        </authorList>
    </citation>
    <scope>NUCLEOTIDE SEQUENCE [LARGE SCALE GENOMIC DNA]</scope>
    <source>
        <strain evidence="7 8">DSM 11979</strain>
    </source>
</reference>
<dbReference type="EMBL" id="MZGU01000004">
    <property type="protein sequence ID" value="PWB86134.1"/>
    <property type="molecule type" value="Genomic_DNA"/>
</dbReference>
<comment type="cofactor">
    <cofactor evidence="2">
        <name>[4Fe-4S] cluster</name>
        <dbReference type="ChEBI" id="CHEBI:49883"/>
    </cofactor>
</comment>
<dbReference type="Proteomes" id="UP000245577">
    <property type="component" value="Unassembled WGS sequence"/>
</dbReference>
<dbReference type="EC" id="1.-.-.-" evidence="7"/>
<accession>A0A2U1S7U3</accession>
<evidence type="ECO:0000313" key="8">
    <source>
        <dbReference type="Proteomes" id="UP000245577"/>
    </source>
</evidence>
<dbReference type="PANTHER" id="PTHR43278:SF2">
    <property type="entry name" value="IRON-SULFUR FLAVOPROTEIN"/>
    <property type="match status" value="1"/>
</dbReference>
<dbReference type="InterPro" id="IPR005025">
    <property type="entry name" value="FMN_Rdtase-like_dom"/>
</dbReference>
<dbReference type="InterPro" id="IPR029039">
    <property type="entry name" value="Flavoprotein-like_sf"/>
</dbReference>
<dbReference type="AlphaFoldDB" id="A0A2U1S7U3"/>
<comment type="similarity">
    <text evidence="5">Belongs to the SsuE family. Isf subfamily.</text>
</comment>
<comment type="caution">
    <text evidence="7">The sequence shown here is derived from an EMBL/GenBank/DDBJ whole genome shotgun (WGS) entry which is preliminary data.</text>
</comment>
<comment type="cofactor">
    <cofactor evidence="1">
        <name>FMN</name>
        <dbReference type="ChEBI" id="CHEBI:58210"/>
    </cofactor>
</comment>
<sequence>MKTVVINGSPRKGGNCETLINELIAEIDGEVSNYFLEESNINFCKACLGCQKGDCVRDDDLNKAMDELQEADLLVFATPIYYGQMTAQAKTFVDRFYQISQNSDKSLEGTKVIVIATQANPTDAFQGYVDGLAGMPFGYMGMEVIGSVVAKGTTGKGDKEDLADAIAEIKKIGENL</sequence>
<keyword evidence="4" id="KW-0288">FMN</keyword>
<keyword evidence="8" id="KW-1185">Reference proteome</keyword>
<evidence type="ECO:0000313" key="7">
    <source>
        <dbReference type="EMBL" id="PWB86134.1"/>
    </source>
</evidence>
<protein>
    <submittedName>
        <fullName evidence="7">Putative NAD(P)H-dependent FMN-containing oxidoreductase YwqN</fullName>
        <ecNumber evidence="7">1.-.-.-</ecNumber>
    </submittedName>
</protein>
<dbReference type="Gene3D" id="3.40.50.360">
    <property type="match status" value="1"/>
</dbReference>
<proteinExistence type="inferred from homology"/>
<evidence type="ECO:0000256" key="3">
    <source>
        <dbReference type="ARBA" id="ARBA00022630"/>
    </source>
</evidence>
<evidence type="ECO:0000256" key="5">
    <source>
        <dbReference type="ARBA" id="ARBA00038292"/>
    </source>
</evidence>
<dbReference type="PANTHER" id="PTHR43278">
    <property type="entry name" value="NAD(P)H-DEPENDENT FMN-CONTAINING OXIDOREDUCTASE YWQN-RELATED"/>
    <property type="match status" value="1"/>
</dbReference>
<evidence type="ECO:0000259" key="6">
    <source>
        <dbReference type="Pfam" id="PF03358"/>
    </source>
</evidence>
<dbReference type="SUPFAM" id="SSF52218">
    <property type="entry name" value="Flavoproteins"/>
    <property type="match status" value="1"/>
</dbReference>
<dbReference type="Pfam" id="PF03358">
    <property type="entry name" value="FMN_red"/>
    <property type="match status" value="1"/>
</dbReference>
<keyword evidence="3" id="KW-0285">Flavoprotein</keyword>
<dbReference type="InterPro" id="IPR051796">
    <property type="entry name" value="ISF_SsuE-like"/>
</dbReference>
<evidence type="ECO:0000256" key="2">
    <source>
        <dbReference type="ARBA" id="ARBA00001966"/>
    </source>
</evidence>
<dbReference type="GO" id="GO:0016491">
    <property type="term" value="F:oxidoreductase activity"/>
    <property type="evidence" value="ECO:0007669"/>
    <property type="project" value="UniProtKB-KW"/>
</dbReference>
<gene>
    <name evidence="7" type="primary">ywqN_1</name>
    <name evidence="7" type="ORF">MBBWO_09880</name>
</gene>
<evidence type="ECO:0000256" key="4">
    <source>
        <dbReference type="ARBA" id="ARBA00022643"/>
    </source>
</evidence>
<keyword evidence="7" id="KW-0560">Oxidoreductase</keyword>
<dbReference type="OrthoDB" id="9059at2157"/>
<dbReference type="RefSeq" id="WP_116669772.1">
    <property type="nucleotide sequence ID" value="NZ_CAWVJM010000001.1"/>
</dbReference>
<evidence type="ECO:0000256" key="1">
    <source>
        <dbReference type="ARBA" id="ARBA00001917"/>
    </source>
</evidence>
<name>A0A2U1S7U3_9EURY</name>
<organism evidence="7 8">
    <name type="scientific">Methanobrevibacter woesei</name>
    <dbReference type="NCBI Taxonomy" id="190976"/>
    <lineage>
        <taxon>Archaea</taxon>
        <taxon>Methanobacteriati</taxon>
        <taxon>Methanobacteriota</taxon>
        <taxon>Methanomada group</taxon>
        <taxon>Methanobacteria</taxon>
        <taxon>Methanobacteriales</taxon>
        <taxon>Methanobacteriaceae</taxon>
        <taxon>Methanobrevibacter</taxon>
    </lineage>
</organism>